<reference evidence="1" key="1">
    <citation type="submission" date="2018-10" db="EMBL/GenBank/DDBJ databases">
        <title>Hidden diversity of soil giant viruses.</title>
        <authorList>
            <person name="Schulz F."/>
            <person name="Alteio L."/>
            <person name="Goudeau D."/>
            <person name="Ryan E.M."/>
            <person name="Malmstrom R.R."/>
            <person name="Blanchard J."/>
            <person name="Woyke T."/>
        </authorList>
    </citation>
    <scope>NUCLEOTIDE SEQUENCE</scope>
    <source>
        <strain evidence="1">FNV1</strain>
    </source>
</reference>
<evidence type="ECO:0000313" key="1">
    <source>
        <dbReference type="EMBL" id="AYV79577.1"/>
    </source>
</evidence>
<organism evidence="1">
    <name type="scientific">Faunusvirus sp</name>
    <dbReference type="NCBI Taxonomy" id="2487766"/>
    <lineage>
        <taxon>Viruses</taxon>
        <taxon>Varidnaviria</taxon>
        <taxon>Bamfordvirae</taxon>
        <taxon>Nucleocytoviricota</taxon>
        <taxon>Megaviricetes</taxon>
        <taxon>Imitervirales</taxon>
        <taxon>Mimiviridae</taxon>
    </lineage>
</organism>
<protein>
    <submittedName>
        <fullName evidence="1">Uncharacterized protein</fullName>
    </submittedName>
</protein>
<name>A0A3G4ZXE0_9VIRU</name>
<accession>A0A3G4ZXE0</accession>
<dbReference type="EMBL" id="MK072155">
    <property type="protein sequence ID" value="AYV79577.1"/>
    <property type="molecule type" value="Genomic_DNA"/>
</dbReference>
<gene>
    <name evidence="1" type="ORF">Faunusvirus24_3</name>
</gene>
<proteinExistence type="predicted"/>
<sequence length="332" mass="38001">MTSLTQCMAVDKTSADGKRIQCGLSRKNGDYCLRHSKASRIVRIDTELKYEHVSTKSETSVFTINILDIKKEVPKSISVGINKLANDADNKLNILLSGPIYANICTASDPIDVISQEKLWNKIDDARVDCCEFDRIYIFSYEQDGQTRCFNIKSIHGLIKNNIYNCPITGKAFTQDTISRAKQKIQLLKRIGYNLEEIVSKEDELKGRIIQVLSKMDKANMFIKTEYFLDLSIQLLKKLYTEIRAIWRTYKQDFKADYKNITDDESVFAMSDEQLLKISDINEIQSIVINDIDKFTNCTNEKYIVVSMQIVISGFSYVCKKVAESYNVIMDG</sequence>